<dbReference type="EMBL" id="BAABKG010000005">
    <property type="protein sequence ID" value="GAA5153882.1"/>
    <property type="molecule type" value="Genomic_DNA"/>
</dbReference>
<comment type="caution">
    <text evidence="1">The sequence shown here is derived from an EMBL/GenBank/DDBJ whole genome shotgun (WGS) entry which is preliminary data.</text>
</comment>
<organism evidence="1 2">
    <name type="scientific">Nocardioides marinquilinus</name>
    <dbReference type="NCBI Taxonomy" id="1210400"/>
    <lineage>
        <taxon>Bacteria</taxon>
        <taxon>Bacillati</taxon>
        <taxon>Actinomycetota</taxon>
        <taxon>Actinomycetes</taxon>
        <taxon>Propionibacteriales</taxon>
        <taxon>Nocardioidaceae</taxon>
        <taxon>Nocardioides</taxon>
    </lineage>
</organism>
<sequence>MTNDPHTDPIVRKKAILSMAGRKGAHASWARTLNRSARTSAARAALDAKFLAEADGDPKRAESLRRAYFADLALRSAQARRNRKGAA</sequence>
<keyword evidence="2" id="KW-1185">Reference proteome</keyword>
<evidence type="ECO:0000313" key="2">
    <source>
        <dbReference type="Proteomes" id="UP001500221"/>
    </source>
</evidence>
<protein>
    <submittedName>
        <fullName evidence="1">Uncharacterized protein</fullName>
    </submittedName>
</protein>
<reference evidence="2" key="1">
    <citation type="journal article" date="2019" name="Int. J. Syst. Evol. Microbiol.">
        <title>The Global Catalogue of Microorganisms (GCM) 10K type strain sequencing project: providing services to taxonomists for standard genome sequencing and annotation.</title>
        <authorList>
            <consortium name="The Broad Institute Genomics Platform"/>
            <consortium name="The Broad Institute Genome Sequencing Center for Infectious Disease"/>
            <person name="Wu L."/>
            <person name="Ma J."/>
        </authorList>
    </citation>
    <scope>NUCLEOTIDE SEQUENCE [LARGE SCALE GENOMIC DNA]</scope>
    <source>
        <strain evidence="2">JCM 18459</strain>
    </source>
</reference>
<name>A0ABP9PXI9_9ACTN</name>
<gene>
    <name evidence="1" type="ORF">GCM10023340_36550</name>
</gene>
<evidence type="ECO:0000313" key="1">
    <source>
        <dbReference type="EMBL" id="GAA5153882.1"/>
    </source>
</evidence>
<accession>A0ABP9PXI9</accession>
<dbReference type="RefSeq" id="WP_345462028.1">
    <property type="nucleotide sequence ID" value="NZ_BAABKG010000005.1"/>
</dbReference>
<proteinExistence type="predicted"/>
<dbReference type="Proteomes" id="UP001500221">
    <property type="component" value="Unassembled WGS sequence"/>
</dbReference>